<accession>A0ACC7NYW8</accession>
<comment type="caution">
    <text evidence="1">The sequence shown here is derived from an EMBL/GenBank/DDBJ whole genome shotgun (WGS) entry which is preliminary data.</text>
</comment>
<organism evidence="1 2">
    <name type="scientific">Paenibacillus mesotrionivorans</name>
    <dbReference type="NCBI Taxonomy" id="3160968"/>
    <lineage>
        <taxon>Bacteria</taxon>
        <taxon>Bacillati</taxon>
        <taxon>Bacillota</taxon>
        <taxon>Bacilli</taxon>
        <taxon>Bacillales</taxon>
        <taxon>Paenibacillaceae</taxon>
        <taxon>Paenibacillus</taxon>
    </lineage>
</organism>
<sequence length="607" mass="68831">MMHSLLEKLLPNSLKNRLVSVFLLCILLPLIMLSVYMFNSVERVLQDKANERDREQLFSLRQRLEDQSGILVKTWTLMDQDPGLEDMLLHPDSYEWSELKKRIEGKFYSISNSFFLTGSQVYYTLLDRKGNIYTSFYPEEPIHYDRQMSEPGFQGVLRGNQRYLWVTNDTNYVKRDVNRSARMVSLYTALTNDYEELFAVLRISMDYEEWFQRAIEASDHNAGGVYYAIADGSGSTVLSSLPDKSLPQESFLRATARTGEESGISWRDEQEGILYTAAYIPSLDWYVVKGTPLSLLFAEINQMKGRFFVLFAVFMGLAIGVTVVLSSGITRPLFRLQRKMEIVAGSDLKAVLPESKSTEEVQSLTRSFNRMVKDIHDLVNRLKLEERQKQAIRFQVLLSQMNPHFLLNTLNTIKSIAMQRDQDDIHDICVSLGKLLESGLNLDVDLIHLKEELGLVSAYMQIQNSRFGHRFGMDHEMDPSLHYALIPKSSLQPLVENAIVHGFGHSAAESGNIRIRAYRDGERLVIEVADDGIGLEAAGARPKRRANAGVGLSNLRERLSLLYQDRAALSLEPLEAGTLAKLELPLLMATPYRKEDEAHADRAVGGG</sequence>
<dbReference type="EC" id="2.7.13.3" evidence="1"/>
<keyword evidence="1" id="KW-0808">Transferase</keyword>
<evidence type="ECO:0000313" key="2">
    <source>
        <dbReference type="Proteomes" id="UP001631969"/>
    </source>
</evidence>
<dbReference type="EMBL" id="JBJURJ010000004">
    <property type="protein sequence ID" value="MFM9328247.1"/>
    <property type="molecule type" value="Genomic_DNA"/>
</dbReference>
<name>A0ACC7NYW8_9BACL</name>
<proteinExistence type="predicted"/>
<keyword evidence="2" id="KW-1185">Reference proteome</keyword>
<reference evidence="1" key="1">
    <citation type="submission" date="2024-12" db="EMBL/GenBank/DDBJ databases">
        <authorList>
            <person name="Wu N."/>
        </authorList>
    </citation>
    <scope>NUCLEOTIDE SEQUENCE</scope>
    <source>
        <strain evidence="1">P15</strain>
    </source>
</reference>
<evidence type="ECO:0000313" key="1">
    <source>
        <dbReference type="EMBL" id="MFM9328247.1"/>
    </source>
</evidence>
<dbReference type="Proteomes" id="UP001631969">
    <property type="component" value="Unassembled WGS sequence"/>
</dbReference>
<protein>
    <submittedName>
        <fullName evidence="1">Sensor histidine kinase</fullName>
        <ecNumber evidence="1">2.7.13.3</ecNumber>
    </submittedName>
</protein>
<keyword evidence="1" id="KW-0418">Kinase</keyword>
<gene>
    <name evidence="1" type="ORF">ACI1P1_08115</name>
</gene>